<keyword evidence="6" id="KW-1185">Reference proteome</keyword>
<organism evidence="5 6">
    <name type="scientific">Pseudonocardia yunnanensis</name>
    <dbReference type="NCBI Taxonomy" id="58107"/>
    <lineage>
        <taxon>Bacteria</taxon>
        <taxon>Bacillati</taxon>
        <taxon>Actinomycetota</taxon>
        <taxon>Actinomycetes</taxon>
        <taxon>Pseudonocardiales</taxon>
        <taxon>Pseudonocardiaceae</taxon>
        <taxon>Pseudonocardia</taxon>
    </lineage>
</organism>
<evidence type="ECO:0000256" key="1">
    <source>
        <dbReference type="ARBA" id="ARBA00004792"/>
    </source>
</evidence>
<dbReference type="PROSITE" id="PS51471">
    <property type="entry name" value="FE2OG_OXY"/>
    <property type="match status" value="1"/>
</dbReference>
<keyword evidence="2" id="KW-0045">Antibiotic biosynthesis</keyword>
<dbReference type="EMBL" id="JBHUCO010000044">
    <property type="protein sequence ID" value="MFD1522027.1"/>
    <property type="molecule type" value="Genomic_DNA"/>
</dbReference>
<dbReference type="PANTHER" id="PTHR47990">
    <property type="entry name" value="2-OXOGLUTARATE (2OG) AND FE(II)-DEPENDENT OXYGENASE SUPERFAMILY PROTEIN-RELATED"/>
    <property type="match status" value="1"/>
</dbReference>
<proteinExistence type="inferred from homology"/>
<dbReference type="InterPro" id="IPR044861">
    <property type="entry name" value="IPNS-like_FE2OG_OXY"/>
</dbReference>
<dbReference type="Pfam" id="PF14226">
    <property type="entry name" value="DIOX_N"/>
    <property type="match status" value="1"/>
</dbReference>
<dbReference type="Gene3D" id="2.60.120.330">
    <property type="entry name" value="B-lactam Antibiotic, Isopenicillin N Synthase, Chain"/>
    <property type="match status" value="1"/>
</dbReference>
<keyword evidence="3" id="KW-0479">Metal-binding</keyword>
<evidence type="ECO:0000313" key="6">
    <source>
        <dbReference type="Proteomes" id="UP001597114"/>
    </source>
</evidence>
<dbReference type="Pfam" id="PF03171">
    <property type="entry name" value="2OG-FeII_Oxy"/>
    <property type="match status" value="1"/>
</dbReference>
<keyword evidence="5" id="KW-0223">Dioxygenase</keyword>
<evidence type="ECO:0000259" key="4">
    <source>
        <dbReference type="PROSITE" id="PS51471"/>
    </source>
</evidence>
<protein>
    <submittedName>
        <fullName evidence="5">Isopenicillin N synthase family dioxygenase</fullName>
    </submittedName>
</protein>
<name>A0ABW4F454_9PSEU</name>
<comment type="caution">
    <text evidence="5">The sequence shown here is derived from an EMBL/GenBank/DDBJ whole genome shotgun (WGS) entry which is preliminary data.</text>
</comment>
<evidence type="ECO:0000256" key="2">
    <source>
        <dbReference type="ARBA" id="ARBA00023194"/>
    </source>
</evidence>
<keyword evidence="3" id="KW-0560">Oxidoreductase</keyword>
<accession>A0ABW4F454</accession>
<dbReference type="GO" id="GO:0051213">
    <property type="term" value="F:dioxygenase activity"/>
    <property type="evidence" value="ECO:0007669"/>
    <property type="project" value="UniProtKB-KW"/>
</dbReference>
<gene>
    <name evidence="5" type="ORF">ACFSJD_31340</name>
</gene>
<evidence type="ECO:0000256" key="3">
    <source>
        <dbReference type="RuleBase" id="RU003682"/>
    </source>
</evidence>
<dbReference type="RefSeq" id="WP_344729830.1">
    <property type="nucleotide sequence ID" value="NZ_BAAAUS010000064.1"/>
</dbReference>
<comment type="pathway">
    <text evidence="1">Antibiotic biosynthesis.</text>
</comment>
<dbReference type="SUPFAM" id="SSF51197">
    <property type="entry name" value="Clavaminate synthase-like"/>
    <property type="match status" value="1"/>
</dbReference>
<dbReference type="InterPro" id="IPR005123">
    <property type="entry name" value="Oxoglu/Fe-dep_dioxygenase_dom"/>
</dbReference>
<comment type="similarity">
    <text evidence="3">Belongs to the iron/ascorbate-dependent oxidoreductase family.</text>
</comment>
<dbReference type="InterPro" id="IPR026992">
    <property type="entry name" value="DIOX_N"/>
</dbReference>
<dbReference type="InterPro" id="IPR050231">
    <property type="entry name" value="Iron_ascorbate_oxido_reductase"/>
</dbReference>
<keyword evidence="3" id="KW-0408">Iron</keyword>
<sequence>MTGQTPNRAIARVDVVDVAPALDPAGPAAEKHSVAAELLASFRRTGFAVITGHQVPVELFATMSEVSEAFFALSRQEKLAAAFPAPGILRGYEPLDPEDDPEAPRMESFIVNRPVPPGDQPEGSVEYKLWRWPNVWPERPEQLRPVCERYYQEMEQLGDRLLELVATGLGLPPTWFATSFDRHFSNLVVNHYPPRPARHDTLPRSRPHTDHGVLTLLYRPDEPGGLEVQARGRWCRVPFLAGSLVLNVGDLLERWTGGVLRATPHRVVTPAGAAAMVRRQSVGYFQQPNPDALVEPAPALQGVPQGLRYRPVRAGVHISRKELGRHAVAAL</sequence>
<reference evidence="6" key="1">
    <citation type="journal article" date="2019" name="Int. J. Syst. Evol. Microbiol.">
        <title>The Global Catalogue of Microorganisms (GCM) 10K type strain sequencing project: providing services to taxonomists for standard genome sequencing and annotation.</title>
        <authorList>
            <consortium name="The Broad Institute Genomics Platform"/>
            <consortium name="The Broad Institute Genome Sequencing Center for Infectious Disease"/>
            <person name="Wu L."/>
            <person name="Ma J."/>
        </authorList>
    </citation>
    <scope>NUCLEOTIDE SEQUENCE [LARGE SCALE GENOMIC DNA]</scope>
    <source>
        <strain evidence="6">CCM 7043</strain>
    </source>
</reference>
<evidence type="ECO:0000313" key="5">
    <source>
        <dbReference type="EMBL" id="MFD1522027.1"/>
    </source>
</evidence>
<feature type="domain" description="Fe2OG dioxygenase" evidence="4">
    <location>
        <begin position="182"/>
        <end position="288"/>
    </location>
</feature>
<dbReference type="Proteomes" id="UP001597114">
    <property type="component" value="Unassembled WGS sequence"/>
</dbReference>
<dbReference type="InterPro" id="IPR027443">
    <property type="entry name" value="IPNS-like_sf"/>
</dbReference>